<feature type="compositionally biased region" description="Basic and acidic residues" evidence="1">
    <location>
        <begin position="27"/>
        <end position="38"/>
    </location>
</feature>
<feature type="region of interest" description="Disordered" evidence="1">
    <location>
        <begin position="1"/>
        <end position="94"/>
    </location>
</feature>
<sequence>MSREGTEGGNTETRGCEAKAGGGGSIKSREAQADRYDDGNEWLSPGLCARRASPSHPRLAYVDGRPRNWTGGRASRETNKRRRRVPAPGCAHDARRSAAVSGRIVQADWRCAAEGDRRTSWGAAAAKVHGSRTSPPRNVKIRICRRLACRRVL</sequence>
<evidence type="ECO:0000313" key="2">
    <source>
        <dbReference type="EMBL" id="KAF2452924.1"/>
    </source>
</evidence>
<dbReference type="Proteomes" id="UP000799766">
    <property type="component" value="Unassembled WGS sequence"/>
</dbReference>
<gene>
    <name evidence="2" type="ORF">BDY21DRAFT_147359</name>
</gene>
<organism evidence="2 3">
    <name type="scientific">Lineolata rhizophorae</name>
    <dbReference type="NCBI Taxonomy" id="578093"/>
    <lineage>
        <taxon>Eukaryota</taxon>
        <taxon>Fungi</taxon>
        <taxon>Dikarya</taxon>
        <taxon>Ascomycota</taxon>
        <taxon>Pezizomycotina</taxon>
        <taxon>Dothideomycetes</taxon>
        <taxon>Dothideomycetes incertae sedis</taxon>
        <taxon>Lineolatales</taxon>
        <taxon>Lineolataceae</taxon>
        <taxon>Lineolata</taxon>
    </lineage>
</organism>
<accession>A0A6A6NNI0</accession>
<proteinExistence type="predicted"/>
<evidence type="ECO:0000256" key="1">
    <source>
        <dbReference type="SAM" id="MobiDB-lite"/>
    </source>
</evidence>
<dbReference type="EMBL" id="MU001701">
    <property type="protein sequence ID" value="KAF2452924.1"/>
    <property type="molecule type" value="Genomic_DNA"/>
</dbReference>
<protein>
    <submittedName>
        <fullName evidence="2">Uncharacterized protein</fullName>
    </submittedName>
</protein>
<keyword evidence="3" id="KW-1185">Reference proteome</keyword>
<name>A0A6A6NNI0_9PEZI</name>
<evidence type="ECO:0000313" key="3">
    <source>
        <dbReference type="Proteomes" id="UP000799766"/>
    </source>
</evidence>
<dbReference type="AlphaFoldDB" id="A0A6A6NNI0"/>
<reference evidence="2" key="1">
    <citation type="journal article" date="2020" name="Stud. Mycol.">
        <title>101 Dothideomycetes genomes: a test case for predicting lifestyles and emergence of pathogens.</title>
        <authorList>
            <person name="Haridas S."/>
            <person name="Albert R."/>
            <person name="Binder M."/>
            <person name="Bloem J."/>
            <person name="Labutti K."/>
            <person name="Salamov A."/>
            <person name="Andreopoulos B."/>
            <person name="Baker S."/>
            <person name="Barry K."/>
            <person name="Bills G."/>
            <person name="Bluhm B."/>
            <person name="Cannon C."/>
            <person name="Castanera R."/>
            <person name="Culley D."/>
            <person name="Daum C."/>
            <person name="Ezra D."/>
            <person name="Gonzalez J."/>
            <person name="Henrissat B."/>
            <person name="Kuo A."/>
            <person name="Liang C."/>
            <person name="Lipzen A."/>
            <person name="Lutzoni F."/>
            <person name="Magnuson J."/>
            <person name="Mondo S."/>
            <person name="Nolan M."/>
            <person name="Ohm R."/>
            <person name="Pangilinan J."/>
            <person name="Park H.-J."/>
            <person name="Ramirez L."/>
            <person name="Alfaro M."/>
            <person name="Sun H."/>
            <person name="Tritt A."/>
            <person name="Yoshinaga Y."/>
            <person name="Zwiers L.-H."/>
            <person name="Turgeon B."/>
            <person name="Goodwin S."/>
            <person name="Spatafora J."/>
            <person name="Crous P."/>
            <person name="Grigoriev I."/>
        </authorList>
    </citation>
    <scope>NUCLEOTIDE SEQUENCE</scope>
    <source>
        <strain evidence="2">ATCC 16933</strain>
    </source>
</reference>